<dbReference type="EMBL" id="FUYE01000004">
    <property type="protein sequence ID" value="SKA89435.1"/>
    <property type="molecule type" value="Genomic_DNA"/>
</dbReference>
<keyword evidence="1" id="KW-0732">Signal</keyword>
<evidence type="ECO:0000313" key="2">
    <source>
        <dbReference type="EMBL" id="SKA89435.1"/>
    </source>
</evidence>
<reference evidence="3" key="1">
    <citation type="submission" date="2017-02" db="EMBL/GenBank/DDBJ databases">
        <authorList>
            <person name="Varghese N."/>
            <person name="Submissions S."/>
        </authorList>
    </citation>
    <scope>NUCLEOTIDE SEQUENCE [LARGE SCALE GENOMIC DNA]</scope>
    <source>
        <strain evidence="3">ATCC 700200</strain>
    </source>
</reference>
<gene>
    <name evidence="2" type="ORF">SAMN02745166_01584</name>
</gene>
<sequence length="460" mass="47934">MNKLSRRFLRSCLWAGLAAVWTGSPTVKADVISEWNAITLDAIKSESLTAPEASRVLAMLNTAMYNAVEGIAGDHYVFTSAGYSGPSATAADGAMMEAAAAAAAHTFLQSLYDGNMGLQMQFASLYSSQISGMANNQARSDGISFGNVVGTDIVNWRTGDGSGSASDSGLYTPVGTVGHWMPTPPETGSLPGWGNVNTFGISGTAGFTSTLPTGTVESYIQSAQYTADYNQVKDLGSSSSGSRTVDQLEAAYFWSGRAGTTTTAGLWNTVAQTVAASEGLSLQDSARLFAALNVAMADASIVTWQTKYDTDFWSPLQAIVNGEFDGNASTLGDDVWAALLAELNAPAYFSDVSAISAAAAQVLAAFLGDNVAFSLDSDYDGDGIVDDTRFYNSFSEAADEAGLSQIWGGVSYGFSHTDGATAGAAVADEVMLNNFAPVPEPSGMLLVLLGGTLLLVRRKR</sequence>
<evidence type="ECO:0000256" key="1">
    <source>
        <dbReference type="SAM" id="SignalP"/>
    </source>
</evidence>
<dbReference type="CDD" id="cd03398">
    <property type="entry name" value="PAP2_haloperoxidase"/>
    <property type="match status" value="1"/>
</dbReference>
<dbReference type="PANTHER" id="PTHR34599">
    <property type="entry name" value="PEROXIDASE-RELATED"/>
    <property type="match status" value="1"/>
</dbReference>
<accession>A0A1T4XJY5</accession>
<name>A0A1T4XJY5_9BACT</name>
<dbReference type="InterPro" id="IPR036938">
    <property type="entry name" value="PAP2/HPO_sf"/>
</dbReference>
<proteinExistence type="predicted"/>
<dbReference type="STRING" id="48467.SAMN02745166_01584"/>
<dbReference type="AlphaFoldDB" id="A0A1T4XJY5"/>
<organism evidence="2 3">
    <name type="scientific">Prosthecobacter debontii</name>
    <dbReference type="NCBI Taxonomy" id="48467"/>
    <lineage>
        <taxon>Bacteria</taxon>
        <taxon>Pseudomonadati</taxon>
        <taxon>Verrucomicrobiota</taxon>
        <taxon>Verrucomicrobiia</taxon>
        <taxon>Verrucomicrobiales</taxon>
        <taxon>Verrucomicrobiaceae</taxon>
        <taxon>Prosthecobacter</taxon>
    </lineage>
</organism>
<dbReference type="Gene3D" id="1.10.606.20">
    <property type="match status" value="1"/>
</dbReference>
<evidence type="ECO:0000313" key="3">
    <source>
        <dbReference type="Proteomes" id="UP000190774"/>
    </source>
</evidence>
<keyword evidence="3" id="KW-1185">Reference proteome</keyword>
<feature type="signal peptide" evidence="1">
    <location>
        <begin position="1"/>
        <end position="29"/>
    </location>
</feature>
<feature type="chain" id="PRO_5012504583" evidence="1">
    <location>
        <begin position="30"/>
        <end position="460"/>
    </location>
</feature>
<dbReference type="InterPro" id="IPR013424">
    <property type="entry name" value="Ice-binding_C"/>
</dbReference>
<dbReference type="SUPFAM" id="SSF48317">
    <property type="entry name" value="Acid phosphatase/Vanadium-dependent haloperoxidase"/>
    <property type="match status" value="1"/>
</dbReference>
<dbReference type="RefSeq" id="WP_078812776.1">
    <property type="nucleotide sequence ID" value="NZ_FUYE01000004.1"/>
</dbReference>
<protein>
    <submittedName>
        <fullName evidence="2">PEP-CTERM protein-sorting domain-containing protein</fullName>
    </submittedName>
</protein>
<dbReference type="Proteomes" id="UP000190774">
    <property type="component" value="Unassembled WGS sequence"/>
</dbReference>
<dbReference type="InterPro" id="IPR052559">
    <property type="entry name" value="V-haloperoxidase"/>
</dbReference>
<dbReference type="PANTHER" id="PTHR34599:SF1">
    <property type="entry name" value="PHOSPHATIDIC ACID PHOSPHATASE TYPE 2_HALOPEROXIDASE DOMAIN-CONTAINING PROTEIN"/>
    <property type="match status" value="1"/>
</dbReference>
<dbReference type="OrthoDB" id="7793240at2"/>
<dbReference type="NCBIfam" id="TIGR02595">
    <property type="entry name" value="PEP_CTERM"/>
    <property type="match status" value="1"/>
</dbReference>